<dbReference type="EMBL" id="PP819608">
    <property type="protein sequence ID" value="XCD09560.1"/>
    <property type="molecule type" value="Genomic_DNA"/>
</dbReference>
<evidence type="ECO:0000313" key="1">
    <source>
        <dbReference type="EMBL" id="XCD09560.1"/>
    </source>
</evidence>
<organism evidence="1">
    <name type="scientific">Bacillus phage Adastra</name>
    <dbReference type="NCBI Taxonomy" id="3143958"/>
    <lineage>
        <taxon>Viruses</taxon>
        <taxon>Duplodnaviria</taxon>
        <taxon>Heunggongvirae</taxon>
        <taxon>Uroviricota</taxon>
        <taxon>Caudoviricetes</taxon>
        <taxon>Herelleviridae</taxon>
        <taxon>Spounavirinae</taxon>
        <taxon>Okubovirus</taxon>
    </lineage>
</organism>
<sequence>MIKVKAVSLTQNEYNITEMLAEAQRGYNQCALVSEEDNAALLSNVSLETLFFPDAVIHELLRISWYLESVGELLDEQYEEDYPYFSVHDADEGIVRYNECLIKVE</sequence>
<name>A0AAU8BC68_9CAUD</name>
<gene>
    <name evidence="1" type="ORF">Adastra012</name>
</gene>
<protein>
    <submittedName>
        <fullName evidence="1">Uncharacterized protein</fullName>
    </submittedName>
</protein>
<reference evidence="1" key="1">
    <citation type="submission" date="2024-05" db="EMBL/GenBank/DDBJ databases">
        <authorList>
            <person name="Herbig A.F."/>
            <person name="Pendergrass E.L."/>
        </authorList>
    </citation>
    <scope>NUCLEOTIDE SEQUENCE</scope>
</reference>
<proteinExistence type="predicted"/>
<accession>A0AAU8BC68</accession>